<reference evidence="9 10" key="1">
    <citation type="submission" date="2016-09" db="EMBL/GenBank/DDBJ databases">
        <title>Rhizobium oryziradicis sp. nov., isolated from the root of rice.</title>
        <authorList>
            <person name="Zhao J."/>
            <person name="Zhang X."/>
        </authorList>
    </citation>
    <scope>NUCLEOTIDE SEQUENCE [LARGE SCALE GENOMIC DNA]</scope>
    <source>
        <strain evidence="9 10">N19</strain>
    </source>
</reference>
<dbReference type="SMART" id="SM00283">
    <property type="entry name" value="MA"/>
    <property type="match status" value="1"/>
</dbReference>
<evidence type="ECO:0000256" key="1">
    <source>
        <dbReference type="ARBA" id="ARBA00004370"/>
    </source>
</evidence>
<evidence type="ECO:0000256" key="5">
    <source>
        <dbReference type="SAM" id="Coils"/>
    </source>
</evidence>
<dbReference type="InterPro" id="IPR009050">
    <property type="entry name" value="Globin-like_sf"/>
</dbReference>
<dbReference type="InterPro" id="IPR012292">
    <property type="entry name" value="Globin/Proto"/>
</dbReference>
<sequence>MMTADEKAALAKRLDFIGLDDQSRDVLRSLGPTIRANVGAGLDVFYKKVRSTPETARFFRSPEHLSGAKARQEEHWGVVGTANYDDRYVEGVQAVGRAHARIGLEPRWYIGGYALLLEQLVHTVITQRWPSRFGRGGSEKLAQEVGVIVKAALLDMDYSISIYLEILSEQRDQAEATRIKAEEEQKKALATLTDALARLAKGDLEFHLPDDMPVNFRQVADDYNRSVTTLAETLSIARSAGEEILKSTSSIAEATGNLAHRTEQQAAGLEESTAALHELSGSVSTAAEGAQKAASVVRVTLSEAQSSGEVVTRAVDAMGAIEKSSDAISKIIGVIDEIAFQTNLLALNAGVEAARAGEAGRGFAVVAQEVRELAQRCANAAREIKGLISQSSGQVQSGVGLVNSAGEALQKIITRIDEINTIVAKIALAAADQSGGLKEVSTAVGSMDSITQQNAAMVEETSAQTQTLRDEVERLVGALRGFKTHDVNAAAGSGHHHDVEGRSLRRAG</sequence>
<organism evidence="9 10">
    <name type="scientific">Rhizobium oryziradicis</name>
    <dbReference type="NCBI Taxonomy" id="1867956"/>
    <lineage>
        <taxon>Bacteria</taxon>
        <taxon>Pseudomonadati</taxon>
        <taxon>Pseudomonadota</taxon>
        <taxon>Alphaproteobacteria</taxon>
        <taxon>Hyphomicrobiales</taxon>
        <taxon>Rhizobiaceae</taxon>
        <taxon>Rhizobium/Agrobacterium group</taxon>
        <taxon>Rhizobium</taxon>
    </lineage>
</organism>
<dbReference type="SUPFAM" id="SSF46458">
    <property type="entry name" value="Globin-like"/>
    <property type="match status" value="1"/>
</dbReference>
<dbReference type="FunFam" id="1.10.287.950:FF:000001">
    <property type="entry name" value="Methyl-accepting chemotaxis sensory transducer"/>
    <property type="match status" value="1"/>
</dbReference>
<evidence type="ECO:0000259" key="8">
    <source>
        <dbReference type="PROSITE" id="PS50885"/>
    </source>
</evidence>
<evidence type="ECO:0000259" key="7">
    <source>
        <dbReference type="PROSITE" id="PS50111"/>
    </source>
</evidence>
<dbReference type="AlphaFoldDB" id="A0A1Q8ZSR6"/>
<dbReference type="RefSeq" id="WP_075639007.1">
    <property type="nucleotide sequence ID" value="NZ_MKIM01000025.1"/>
</dbReference>
<keyword evidence="5" id="KW-0175">Coiled coil</keyword>
<evidence type="ECO:0000256" key="2">
    <source>
        <dbReference type="ARBA" id="ARBA00022500"/>
    </source>
</evidence>
<keyword evidence="2" id="KW-0145">Chemotaxis</keyword>
<dbReference type="PRINTS" id="PR00260">
    <property type="entry name" value="CHEMTRNSDUCR"/>
</dbReference>
<evidence type="ECO:0000256" key="6">
    <source>
        <dbReference type="SAM" id="MobiDB-lite"/>
    </source>
</evidence>
<dbReference type="InterPro" id="IPR044398">
    <property type="entry name" value="Globin-sensor_dom"/>
</dbReference>
<keyword evidence="4" id="KW-0807">Transducer</keyword>
<dbReference type="CDD" id="cd01068">
    <property type="entry name" value="globin_sensor"/>
    <property type="match status" value="1"/>
</dbReference>
<dbReference type="GO" id="GO:0006935">
    <property type="term" value="P:chemotaxis"/>
    <property type="evidence" value="ECO:0007669"/>
    <property type="project" value="UniProtKB-KW"/>
</dbReference>
<feature type="coiled-coil region" evidence="5">
    <location>
        <begin position="164"/>
        <end position="191"/>
    </location>
</feature>
<dbReference type="OrthoDB" id="266313at2"/>
<dbReference type="InterPro" id="IPR051310">
    <property type="entry name" value="MCP_chemotaxis"/>
</dbReference>
<dbReference type="PANTHER" id="PTHR43531:SF11">
    <property type="entry name" value="METHYL-ACCEPTING CHEMOTAXIS PROTEIN 3"/>
    <property type="match status" value="1"/>
</dbReference>
<dbReference type="Pfam" id="PF00015">
    <property type="entry name" value="MCPsignal"/>
    <property type="match status" value="1"/>
</dbReference>
<comment type="subcellular location">
    <subcellularLocation>
        <location evidence="1">Membrane</location>
    </subcellularLocation>
</comment>
<dbReference type="Proteomes" id="UP000186894">
    <property type="component" value="Unassembled WGS sequence"/>
</dbReference>
<dbReference type="Pfam" id="PF11563">
    <property type="entry name" value="Protoglobin"/>
    <property type="match status" value="1"/>
</dbReference>
<dbReference type="GO" id="GO:0016020">
    <property type="term" value="C:membrane"/>
    <property type="evidence" value="ECO:0007669"/>
    <property type="project" value="UniProtKB-SubCell"/>
</dbReference>
<accession>A0A1Q8ZSR6</accession>
<dbReference type="GO" id="GO:0020037">
    <property type="term" value="F:heme binding"/>
    <property type="evidence" value="ECO:0007669"/>
    <property type="project" value="InterPro"/>
</dbReference>
<dbReference type="Gene3D" id="1.10.490.10">
    <property type="entry name" value="Globins"/>
    <property type="match status" value="1"/>
</dbReference>
<feature type="region of interest" description="Disordered" evidence="6">
    <location>
        <begin position="488"/>
        <end position="508"/>
    </location>
</feature>
<evidence type="ECO:0000256" key="4">
    <source>
        <dbReference type="PROSITE-ProRule" id="PRU00284"/>
    </source>
</evidence>
<keyword evidence="10" id="KW-1185">Reference proteome</keyword>
<dbReference type="InterPro" id="IPR004090">
    <property type="entry name" value="Chemotax_Me-accpt_rcpt"/>
</dbReference>
<dbReference type="PROSITE" id="PS50885">
    <property type="entry name" value="HAMP"/>
    <property type="match status" value="1"/>
</dbReference>
<dbReference type="InterPro" id="IPR039379">
    <property type="entry name" value="Protoglobin_sensor_dom"/>
</dbReference>
<dbReference type="CDD" id="cd11386">
    <property type="entry name" value="MCP_signal"/>
    <property type="match status" value="1"/>
</dbReference>
<evidence type="ECO:0000313" key="10">
    <source>
        <dbReference type="Proteomes" id="UP000186894"/>
    </source>
</evidence>
<dbReference type="InterPro" id="IPR004089">
    <property type="entry name" value="MCPsignal_dom"/>
</dbReference>
<dbReference type="STRING" id="1867956.BJF95_17245"/>
<proteinExistence type="inferred from homology"/>
<dbReference type="GO" id="GO:0004888">
    <property type="term" value="F:transmembrane signaling receptor activity"/>
    <property type="evidence" value="ECO:0007669"/>
    <property type="project" value="InterPro"/>
</dbReference>
<dbReference type="GO" id="GO:0007165">
    <property type="term" value="P:signal transduction"/>
    <property type="evidence" value="ECO:0007669"/>
    <property type="project" value="UniProtKB-KW"/>
</dbReference>
<dbReference type="PANTHER" id="PTHR43531">
    <property type="entry name" value="PROTEIN ICFG"/>
    <property type="match status" value="1"/>
</dbReference>
<feature type="domain" description="HAMP" evidence="8">
    <location>
        <begin position="183"/>
        <end position="235"/>
    </location>
</feature>
<feature type="compositionally biased region" description="Basic and acidic residues" evidence="6">
    <location>
        <begin position="495"/>
        <end position="508"/>
    </location>
</feature>
<dbReference type="SUPFAM" id="SSF58104">
    <property type="entry name" value="Methyl-accepting chemotaxis protein (MCP) signaling domain"/>
    <property type="match status" value="1"/>
</dbReference>
<dbReference type="InterPro" id="IPR003660">
    <property type="entry name" value="HAMP_dom"/>
</dbReference>
<dbReference type="Gene3D" id="1.10.287.950">
    <property type="entry name" value="Methyl-accepting chemotaxis protein"/>
    <property type="match status" value="1"/>
</dbReference>
<comment type="similarity">
    <text evidence="3">Belongs to the methyl-accepting chemotaxis (MCP) protein family.</text>
</comment>
<evidence type="ECO:0000256" key="3">
    <source>
        <dbReference type="ARBA" id="ARBA00029447"/>
    </source>
</evidence>
<gene>
    <name evidence="9" type="ORF">BJF95_17245</name>
</gene>
<name>A0A1Q8ZSR6_9HYPH</name>
<dbReference type="PROSITE" id="PS50111">
    <property type="entry name" value="CHEMOTAXIS_TRANSDUC_2"/>
    <property type="match status" value="1"/>
</dbReference>
<feature type="domain" description="Methyl-accepting transducer" evidence="7">
    <location>
        <begin position="240"/>
        <end position="469"/>
    </location>
</feature>
<evidence type="ECO:0000313" key="9">
    <source>
        <dbReference type="EMBL" id="OLP45092.1"/>
    </source>
</evidence>
<dbReference type="EMBL" id="MKIM01000025">
    <property type="protein sequence ID" value="OLP45092.1"/>
    <property type="molecule type" value="Genomic_DNA"/>
</dbReference>
<protein>
    <submittedName>
        <fullName evidence="9">Chemotaxis protein</fullName>
    </submittedName>
</protein>
<comment type="caution">
    <text evidence="9">The sequence shown here is derived from an EMBL/GenBank/DDBJ whole genome shotgun (WGS) entry which is preliminary data.</text>
</comment>
<dbReference type="GO" id="GO:0019825">
    <property type="term" value="F:oxygen binding"/>
    <property type="evidence" value="ECO:0007669"/>
    <property type="project" value="InterPro"/>
</dbReference>